<dbReference type="EMBL" id="BNEE01000014">
    <property type="protein sequence ID" value="GHI90529.1"/>
    <property type="molecule type" value="Genomic_DNA"/>
</dbReference>
<reference evidence="2" key="1">
    <citation type="submission" date="2020-09" db="EMBL/GenBank/DDBJ databases">
        <title>Whole genome shotgun sequence of Streptomyces xanthophaeus NBRC 12829.</title>
        <authorList>
            <person name="Komaki H."/>
            <person name="Tamura T."/>
        </authorList>
    </citation>
    <scope>NUCLEOTIDE SEQUENCE</scope>
    <source>
        <strain evidence="2">NBRC 12829</strain>
    </source>
</reference>
<sequence length="209" mass="23151">MNVRPCPRSHARETLAADGFVLCVPCIRQLERNLRTLPGLHQECLHQMSPSPRRTNPTKVSGSRNRDHLNMSVLEARHNSLAILDSWAGIITEKLGRAPLGRSALQFARLLTENLEWIAAQHLAVDFADEIDAVTAELRRAVDPDPNGLHAIMRKCVVGSCTGTISAAPETAGHSGRSSLKCSAGHSWEMREWLTLRQLMEHQRESVDA</sequence>
<dbReference type="AlphaFoldDB" id="A0A919LNC7"/>
<protein>
    <submittedName>
        <fullName evidence="2">Uncharacterized protein</fullName>
    </submittedName>
</protein>
<dbReference type="Proteomes" id="UP000600026">
    <property type="component" value="Unassembled WGS sequence"/>
</dbReference>
<proteinExistence type="predicted"/>
<accession>A0A919LNC7</accession>
<organism evidence="2 3">
    <name type="scientific">Streptomyces xanthophaeus</name>
    <dbReference type="NCBI Taxonomy" id="67385"/>
    <lineage>
        <taxon>Bacteria</taxon>
        <taxon>Bacillati</taxon>
        <taxon>Actinomycetota</taxon>
        <taxon>Actinomycetes</taxon>
        <taxon>Kitasatosporales</taxon>
        <taxon>Streptomycetaceae</taxon>
        <taxon>Streptomyces</taxon>
    </lineage>
</organism>
<dbReference type="OrthoDB" id="4261376at2"/>
<evidence type="ECO:0000256" key="1">
    <source>
        <dbReference type="SAM" id="MobiDB-lite"/>
    </source>
</evidence>
<feature type="compositionally biased region" description="Polar residues" evidence="1">
    <location>
        <begin position="48"/>
        <end position="63"/>
    </location>
</feature>
<feature type="region of interest" description="Disordered" evidence="1">
    <location>
        <begin position="46"/>
        <end position="65"/>
    </location>
</feature>
<evidence type="ECO:0000313" key="2">
    <source>
        <dbReference type="EMBL" id="GHI90529.1"/>
    </source>
</evidence>
<evidence type="ECO:0000313" key="3">
    <source>
        <dbReference type="Proteomes" id="UP000600026"/>
    </source>
</evidence>
<gene>
    <name evidence="2" type="ORF">Sxan_78930</name>
</gene>
<keyword evidence="3" id="KW-1185">Reference proteome</keyword>
<comment type="caution">
    <text evidence="2">The sequence shown here is derived from an EMBL/GenBank/DDBJ whole genome shotgun (WGS) entry which is preliminary data.</text>
</comment>
<name>A0A919LNC7_9ACTN</name>
<dbReference type="RefSeq" id="WP_031147349.1">
    <property type="nucleotide sequence ID" value="NZ_BNEE01000014.1"/>
</dbReference>